<protein>
    <submittedName>
        <fullName evidence="1">Uncharacterized protein</fullName>
    </submittedName>
</protein>
<comment type="caution">
    <text evidence="1">The sequence shown here is derived from an EMBL/GenBank/DDBJ whole genome shotgun (WGS) entry which is preliminary data.</text>
</comment>
<dbReference type="AlphaFoldDB" id="A0A0F9R5C9"/>
<name>A0A0F9R5C9_9ZZZZ</name>
<sequence length="88" mass="10119">MLTAQQTRIAKAILEKNPAYKDMLTLFPLFKEVVEALPDTSKVKMNNPMVCDVLNDVIGSAKYLSAFFRDEMPPLNQLHYQKRSIIFK</sequence>
<reference evidence="1" key="1">
    <citation type="journal article" date="2015" name="Nature">
        <title>Complex archaea that bridge the gap between prokaryotes and eukaryotes.</title>
        <authorList>
            <person name="Spang A."/>
            <person name="Saw J.H."/>
            <person name="Jorgensen S.L."/>
            <person name="Zaremba-Niedzwiedzka K."/>
            <person name="Martijn J."/>
            <person name="Lind A.E."/>
            <person name="van Eijk R."/>
            <person name="Schleper C."/>
            <person name="Guy L."/>
            <person name="Ettema T.J."/>
        </authorList>
    </citation>
    <scope>NUCLEOTIDE SEQUENCE</scope>
</reference>
<accession>A0A0F9R5C9</accession>
<gene>
    <name evidence="1" type="ORF">LCGC14_0619370</name>
</gene>
<dbReference type="EMBL" id="LAZR01001049">
    <property type="protein sequence ID" value="KKN51760.1"/>
    <property type="molecule type" value="Genomic_DNA"/>
</dbReference>
<proteinExistence type="predicted"/>
<evidence type="ECO:0000313" key="1">
    <source>
        <dbReference type="EMBL" id="KKN51760.1"/>
    </source>
</evidence>
<organism evidence="1">
    <name type="scientific">marine sediment metagenome</name>
    <dbReference type="NCBI Taxonomy" id="412755"/>
    <lineage>
        <taxon>unclassified sequences</taxon>
        <taxon>metagenomes</taxon>
        <taxon>ecological metagenomes</taxon>
    </lineage>
</organism>